<sequence length="121" mass="13374">MASLASMDAVRRKIQGLQLAAADAQERAELLQEEADTERHGRERVTGTGTGTGTGPRVVPQVATCGASGNKYAAYGRGLGTRANMRRVRIQTSELRIQIVFFYSSFFNMKCRLLNILDYFI</sequence>
<feature type="region of interest" description="Disordered" evidence="1">
    <location>
        <begin position="30"/>
        <end position="59"/>
    </location>
</feature>
<evidence type="ECO:0000256" key="1">
    <source>
        <dbReference type="SAM" id="MobiDB-lite"/>
    </source>
</evidence>
<comment type="caution">
    <text evidence="2">The sequence shown here is derived from an EMBL/GenBank/DDBJ whole genome shotgun (WGS) entry which is preliminary data.</text>
</comment>
<gene>
    <name evidence="2" type="primary">Tpm4_0</name>
    <name evidence="2" type="ORF">EYF80_067225</name>
</gene>
<dbReference type="EMBL" id="SRLO01021510">
    <property type="protein sequence ID" value="TNN22660.1"/>
    <property type="molecule type" value="Genomic_DNA"/>
</dbReference>
<dbReference type="AlphaFoldDB" id="A0A4Z2E2C7"/>
<protein>
    <submittedName>
        <fullName evidence="2">Tropomyosin alpha-4 chain</fullName>
    </submittedName>
</protein>
<name>A0A4Z2E2C7_9TELE</name>
<keyword evidence="3" id="KW-1185">Reference proteome</keyword>
<organism evidence="2 3">
    <name type="scientific">Liparis tanakae</name>
    <name type="common">Tanaka's snailfish</name>
    <dbReference type="NCBI Taxonomy" id="230148"/>
    <lineage>
        <taxon>Eukaryota</taxon>
        <taxon>Metazoa</taxon>
        <taxon>Chordata</taxon>
        <taxon>Craniata</taxon>
        <taxon>Vertebrata</taxon>
        <taxon>Euteleostomi</taxon>
        <taxon>Actinopterygii</taxon>
        <taxon>Neopterygii</taxon>
        <taxon>Teleostei</taxon>
        <taxon>Neoteleostei</taxon>
        <taxon>Acanthomorphata</taxon>
        <taxon>Eupercaria</taxon>
        <taxon>Perciformes</taxon>
        <taxon>Cottioidei</taxon>
        <taxon>Cottales</taxon>
        <taxon>Liparidae</taxon>
        <taxon>Liparis</taxon>
    </lineage>
</organism>
<evidence type="ECO:0000313" key="2">
    <source>
        <dbReference type="EMBL" id="TNN22660.1"/>
    </source>
</evidence>
<proteinExistence type="predicted"/>
<accession>A0A4Z2E2C7</accession>
<evidence type="ECO:0000313" key="3">
    <source>
        <dbReference type="Proteomes" id="UP000314294"/>
    </source>
</evidence>
<reference evidence="2 3" key="1">
    <citation type="submission" date="2019-03" db="EMBL/GenBank/DDBJ databases">
        <title>First draft genome of Liparis tanakae, snailfish: a comprehensive survey of snailfish specific genes.</title>
        <authorList>
            <person name="Kim W."/>
            <person name="Song I."/>
            <person name="Jeong J.-H."/>
            <person name="Kim D."/>
            <person name="Kim S."/>
            <person name="Ryu S."/>
            <person name="Song J.Y."/>
            <person name="Lee S.K."/>
        </authorList>
    </citation>
    <scope>NUCLEOTIDE SEQUENCE [LARGE SCALE GENOMIC DNA]</scope>
    <source>
        <tissue evidence="2">Muscle</tissue>
    </source>
</reference>
<dbReference type="Proteomes" id="UP000314294">
    <property type="component" value="Unassembled WGS sequence"/>
</dbReference>